<dbReference type="Proteomes" id="UP000001656">
    <property type="component" value="Chromosome"/>
</dbReference>
<proteinExistence type="predicted"/>
<dbReference type="HOGENOM" id="CLU_3042031_0_0_9"/>
<protein>
    <submittedName>
        <fullName evidence="1">Uncharacterized protein</fullName>
    </submittedName>
</protein>
<sequence>MNILTKKSTYTQAYFYNNEALLNILYIRLRKKSFKNLELLNCLRYEFSKVLSIF</sequence>
<dbReference type="STRING" id="748727.CLJU_c18170"/>
<dbReference type="KEGG" id="clj:CLJU_c18170"/>
<evidence type="ECO:0000313" key="1">
    <source>
        <dbReference type="EMBL" id="ADK14880.1"/>
    </source>
</evidence>
<dbReference type="AlphaFoldDB" id="D8GI18"/>
<dbReference type="EMBL" id="CP001666">
    <property type="protein sequence ID" value="ADK14880.1"/>
    <property type="molecule type" value="Genomic_DNA"/>
</dbReference>
<accession>D8GI18</accession>
<organism evidence="1 2">
    <name type="scientific">Clostridium ljungdahlii (strain ATCC 55383 / DSM 13528 / PETC)</name>
    <dbReference type="NCBI Taxonomy" id="748727"/>
    <lineage>
        <taxon>Bacteria</taxon>
        <taxon>Bacillati</taxon>
        <taxon>Bacillota</taxon>
        <taxon>Clostridia</taxon>
        <taxon>Eubacteriales</taxon>
        <taxon>Clostridiaceae</taxon>
        <taxon>Clostridium</taxon>
    </lineage>
</organism>
<gene>
    <name evidence="1" type="ordered locus">CLJU_c18170</name>
</gene>
<reference evidence="1 2" key="1">
    <citation type="journal article" date="2010" name="Proc. Natl. Acad. Sci. U.S.A.">
        <title>Clostridium ljungdahlii represents a microbial production platform based on syngas.</title>
        <authorList>
            <person name="Kopke M."/>
            <person name="Held C."/>
            <person name="Hujer S."/>
            <person name="Liesegang H."/>
            <person name="Wiezer A."/>
            <person name="Wollherr A."/>
            <person name="Ehrenreich A."/>
            <person name="Liebl W."/>
            <person name="Gottschalk G."/>
            <person name="Durre P."/>
        </authorList>
    </citation>
    <scope>NUCLEOTIDE SEQUENCE [LARGE SCALE GENOMIC DNA]</scope>
    <source>
        <strain evidence="2">ATCC 55383 / DSM 13528 / PETC</strain>
    </source>
</reference>
<evidence type="ECO:0000313" key="2">
    <source>
        <dbReference type="Proteomes" id="UP000001656"/>
    </source>
</evidence>
<name>D8GI18_CLOLD</name>